<dbReference type="OrthoDB" id="3210378at2759"/>
<dbReference type="EMBL" id="ML995478">
    <property type="protein sequence ID" value="KAF2144882.1"/>
    <property type="molecule type" value="Genomic_DNA"/>
</dbReference>
<organism evidence="2 3">
    <name type="scientific">Aplosporella prunicola CBS 121167</name>
    <dbReference type="NCBI Taxonomy" id="1176127"/>
    <lineage>
        <taxon>Eukaryota</taxon>
        <taxon>Fungi</taxon>
        <taxon>Dikarya</taxon>
        <taxon>Ascomycota</taxon>
        <taxon>Pezizomycotina</taxon>
        <taxon>Dothideomycetes</taxon>
        <taxon>Dothideomycetes incertae sedis</taxon>
        <taxon>Botryosphaeriales</taxon>
        <taxon>Aplosporellaceae</taxon>
        <taxon>Aplosporella</taxon>
    </lineage>
</organism>
<dbReference type="AlphaFoldDB" id="A0A6A6BL87"/>
<dbReference type="RefSeq" id="XP_033400594.1">
    <property type="nucleotide sequence ID" value="XM_033546032.1"/>
</dbReference>
<feature type="compositionally biased region" description="Low complexity" evidence="1">
    <location>
        <begin position="540"/>
        <end position="550"/>
    </location>
</feature>
<gene>
    <name evidence="2" type="ORF">K452DRAFT_356242</name>
</gene>
<feature type="region of interest" description="Disordered" evidence="1">
    <location>
        <begin position="525"/>
        <end position="572"/>
    </location>
</feature>
<name>A0A6A6BL87_9PEZI</name>
<protein>
    <submittedName>
        <fullName evidence="2">Uncharacterized protein</fullName>
    </submittedName>
</protein>
<evidence type="ECO:0000313" key="3">
    <source>
        <dbReference type="Proteomes" id="UP000799438"/>
    </source>
</evidence>
<accession>A0A6A6BL87</accession>
<dbReference type="SUPFAM" id="SSF52047">
    <property type="entry name" value="RNI-like"/>
    <property type="match status" value="1"/>
</dbReference>
<sequence>MSRYLSAQESLFVDDGFRRYHDTHRPYIIEEEDEYNDAAPPVPVPRYRDYGVEDFRDQVRKRASLPLSRPKTCLYRSTDSIVSKCTSFHTNGAGIIYRSEIETVPTLTRTPWEQNRGSRKVISAPIQQPVRRPRGFQRLPKEVYDCILRQLEVLHFGKGSRSCTTCYLQDVYNVGLVGRAWDKAARAQLYTSLWMPPPDQNESKWPLARKASRLKLLRKTLRERSALAKQVREIKAAELQHVFVQSSYKEQQELVNELASVVMACPKLERLVGFHWAYNHDFDRLNHALSTRTQLRERAWIIAAPVDAQPAARRALHHHHAAFELYPGPTELFLHHHDHAAQLRTLLLHGQSSGTMNFRAFVATFRKLPQLQHLHISNFAPDDFNDRTLAAVPPLRALRLEDCPGVTDKGLMRYAASPAAAPLRSLLLIRQEVIDLLVLMAFFKNLTRLERFSIVQDSSPGVHPGIHIRRPVFASLTLEFLHWDVLIPGPATQELSISVRQGAFPALRTIRAPADHDGRLQDLCRPVAGFLPPPSPTSPTSPLTKTPSDPSRADSAHAPSAAKDEEDDDDNAHYARSLPHARRAAQQRIAHAAATLAPAMRVVVEDADAHTIETVFDIRGYMGTVGSRITYSLEPDIAGSEEAVVEVEDLLCPPPVVVAAGEGTEAEEALCVGCAFAGWSTAARDSGPGAVGRRSAGGWLHAPRERVRVVEVMDFF</sequence>
<reference evidence="2" key="1">
    <citation type="journal article" date="2020" name="Stud. Mycol.">
        <title>101 Dothideomycetes genomes: a test case for predicting lifestyles and emergence of pathogens.</title>
        <authorList>
            <person name="Haridas S."/>
            <person name="Albert R."/>
            <person name="Binder M."/>
            <person name="Bloem J."/>
            <person name="Labutti K."/>
            <person name="Salamov A."/>
            <person name="Andreopoulos B."/>
            <person name="Baker S."/>
            <person name="Barry K."/>
            <person name="Bills G."/>
            <person name="Bluhm B."/>
            <person name="Cannon C."/>
            <person name="Castanera R."/>
            <person name="Culley D."/>
            <person name="Daum C."/>
            <person name="Ezra D."/>
            <person name="Gonzalez J."/>
            <person name="Henrissat B."/>
            <person name="Kuo A."/>
            <person name="Liang C."/>
            <person name="Lipzen A."/>
            <person name="Lutzoni F."/>
            <person name="Magnuson J."/>
            <person name="Mondo S."/>
            <person name="Nolan M."/>
            <person name="Ohm R."/>
            <person name="Pangilinan J."/>
            <person name="Park H.-J."/>
            <person name="Ramirez L."/>
            <person name="Alfaro M."/>
            <person name="Sun H."/>
            <person name="Tritt A."/>
            <person name="Yoshinaga Y."/>
            <person name="Zwiers L.-H."/>
            <person name="Turgeon B."/>
            <person name="Goodwin S."/>
            <person name="Spatafora J."/>
            <person name="Crous P."/>
            <person name="Grigoriev I."/>
        </authorList>
    </citation>
    <scope>NUCLEOTIDE SEQUENCE</scope>
    <source>
        <strain evidence="2">CBS 121167</strain>
    </source>
</reference>
<dbReference type="GeneID" id="54303538"/>
<evidence type="ECO:0000313" key="2">
    <source>
        <dbReference type="EMBL" id="KAF2144882.1"/>
    </source>
</evidence>
<dbReference type="InterPro" id="IPR032675">
    <property type="entry name" value="LRR_dom_sf"/>
</dbReference>
<dbReference type="Gene3D" id="3.80.10.10">
    <property type="entry name" value="Ribonuclease Inhibitor"/>
    <property type="match status" value="1"/>
</dbReference>
<keyword evidence="3" id="KW-1185">Reference proteome</keyword>
<dbReference type="Proteomes" id="UP000799438">
    <property type="component" value="Unassembled WGS sequence"/>
</dbReference>
<proteinExistence type="predicted"/>
<evidence type="ECO:0000256" key="1">
    <source>
        <dbReference type="SAM" id="MobiDB-lite"/>
    </source>
</evidence>